<proteinExistence type="inferred from homology"/>
<dbReference type="EMBL" id="PSNW01000007">
    <property type="protein sequence ID" value="PPE73374.1"/>
    <property type="molecule type" value="Genomic_DNA"/>
</dbReference>
<gene>
    <name evidence="4" type="ORF">C3942_13990</name>
</gene>
<comment type="caution">
    <text evidence="4">The sequence shown here is derived from an EMBL/GenBank/DDBJ whole genome shotgun (WGS) entry which is preliminary data.</text>
</comment>
<dbReference type="Proteomes" id="UP000238220">
    <property type="component" value="Unassembled WGS sequence"/>
</dbReference>
<dbReference type="PROSITE" id="PS01031">
    <property type="entry name" value="SHSP"/>
    <property type="match status" value="1"/>
</dbReference>
<evidence type="ECO:0000256" key="2">
    <source>
        <dbReference type="RuleBase" id="RU003616"/>
    </source>
</evidence>
<reference evidence="4 5" key="1">
    <citation type="submission" date="2018-02" db="EMBL/GenBank/DDBJ databases">
        <title>Genome sequencing of Solimonas sp. HR-BB.</title>
        <authorList>
            <person name="Lee Y."/>
            <person name="Jeon C.O."/>
        </authorList>
    </citation>
    <scope>NUCLEOTIDE SEQUENCE [LARGE SCALE GENOMIC DNA]</scope>
    <source>
        <strain evidence="4 5">HR-BB</strain>
    </source>
</reference>
<accession>A0A2S5TEF3</accession>
<organism evidence="4 5">
    <name type="scientific">Solimonas fluminis</name>
    <dbReference type="NCBI Taxonomy" id="2086571"/>
    <lineage>
        <taxon>Bacteria</taxon>
        <taxon>Pseudomonadati</taxon>
        <taxon>Pseudomonadota</taxon>
        <taxon>Gammaproteobacteria</taxon>
        <taxon>Nevskiales</taxon>
        <taxon>Nevskiaceae</taxon>
        <taxon>Solimonas</taxon>
    </lineage>
</organism>
<name>A0A2S5TEF3_9GAMM</name>
<dbReference type="RefSeq" id="WP_104230970.1">
    <property type="nucleotide sequence ID" value="NZ_PSNW01000007.1"/>
</dbReference>
<protein>
    <submittedName>
        <fullName evidence="4">Heat-shock protein Hsp20</fullName>
    </submittedName>
</protein>
<evidence type="ECO:0000313" key="4">
    <source>
        <dbReference type="EMBL" id="PPE73374.1"/>
    </source>
</evidence>
<evidence type="ECO:0000313" key="5">
    <source>
        <dbReference type="Proteomes" id="UP000238220"/>
    </source>
</evidence>
<dbReference type="OrthoDB" id="9792695at2"/>
<sequence>MQLTQWNPFREMEDLMTRLSRGIARPQGSDLAEWAPVVDITENEREYLVKAELPGLKKEDIKLDLANGMLTLSGERSSEKENKGEKYHRIERSYGRFSRSFSVPDDVKVDQIKAECKDGVVSVHLPRAEAKPAAAKSITVE</sequence>
<comment type="similarity">
    <text evidence="1 2">Belongs to the small heat shock protein (HSP20) family.</text>
</comment>
<dbReference type="InterPro" id="IPR002068">
    <property type="entry name" value="A-crystallin/Hsp20_dom"/>
</dbReference>
<dbReference type="InterPro" id="IPR008978">
    <property type="entry name" value="HSP20-like_chaperone"/>
</dbReference>
<feature type="domain" description="SHSP" evidence="3">
    <location>
        <begin position="29"/>
        <end position="141"/>
    </location>
</feature>
<keyword evidence="5" id="KW-1185">Reference proteome</keyword>
<dbReference type="CDD" id="cd06464">
    <property type="entry name" value="ACD_sHsps-like"/>
    <property type="match status" value="1"/>
</dbReference>
<dbReference type="SUPFAM" id="SSF49764">
    <property type="entry name" value="HSP20-like chaperones"/>
    <property type="match status" value="1"/>
</dbReference>
<dbReference type="PANTHER" id="PTHR11527">
    <property type="entry name" value="HEAT-SHOCK PROTEIN 20 FAMILY MEMBER"/>
    <property type="match status" value="1"/>
</dbReference>
<evidence type="ECO:0000256" key="1">
    <source>
        <dbReference type="PROSITE-ProRule" id="PRU00285"/>
    </source>
</evidence>
<dbReference type="InterPro" id="IPR031107">
    <property type="entry name" value="Small_HSP"/>
</dbReference>
<dbReference type="Pfam" id="PF00011">
    <property type="entry name" value="HSP20"/>
    <property type="match status" value="1"/>
</dbReference>
<dbReference type="AlphaFoldDB" id="A0A2S5TEF3"/>
<dbReference type="Gene3D" id="2.60.40.790">
    <property type="match status" value="1"/>
</dbReference>
<evidence type="ECO:0000259" key="3">
    <source>
        <dbReference type="PROSITE" id="PS01031"/>
    </source>
</evidence>